<dbReference type="InterPro" id="IPR013839">
    <property type="entry name" value="DNAligase_adenylation"/>
</dbReference>
<dbReference type="Pfam" id="PF14520">
    <property type="entry name" value="HHH_5"/>
    <property type="match status" value="1"/>
</dbReference>
<dbReference type="CDD" id="cd17748">
    <property type="entry name" value="BRCT_DNA_ligase_like"/>
    <property type="match status" value="1"/>
</dbReference>
<evidence type="ECO:0000256" key="2">
    <source>
        <dbReference type="ARBA" id="ARBA00022598"/>
    </source>
</evidence>
<keyword evidence="4" id="KW-0479">Metal-binding</keyword>
<reference evidence="9" key="1">
    <citation type="journal article" date="2020" name="Nature">
        <title>Giant virus diversity and host interactions through global metagenomics.</title>
        <authorList>
            <person name="Schulz F."/>
            <person name="Roux S."/>
            <person name="Paez-Espino D."/>
            <person name="Jungbluth S."/>
            <person name="Walsh D.A."/>
            <person name="Denef V.J."/>
            <person name="McMahon K.D."/>
            <person name="Konstantinidis K.T."/>
            <person name="Eloe-Fadrosh E.A."/>
            <person name="Kyrpides N.C."/>
            <person name="Woyke T."/>
        </authorList>
    </citation>
    <scope>NUCLEOTIDE SEQUENCE</scope>
    <source>
        <strain evidence="9">GVMAG-M-3300025695-21</strain>
    </source>
</reference>
<dbReference type="InterPro" id="IPR001679">
    <property type="entry name" value="DNA_ligase"/>
</dbReference>
<evidence type="ECO:0000256" key="6">
    <source>
        <dbReference type="ARBA" id="ARBA00023027"/>
    </source>
</evidence>
<evidence type="ECO:0000256" key="1">
    <source>
        <dbReference type="ARBA" id="ARBA00012722"/>
    </source>
</evidence>
<evidence type="ECO:0000313" key="9">
    <source>
        <dbReference type="EMBL" id="QHT99031.1"/>
    </source>
</evidence>
<comment type="catalytic activity">
    <reaction evidence="7">
        <text>NAD(+) + (deoxyribonucleotide)n-3'-hydroxyl + 5'-phospho-(deoxyribonucleotide)m = (deoxyribonucleotide)n+m + AMP + beta-nicotinamide D-nucleotide.</text>
        <dbReference type="EC" id="6.5.1.2"/>
    </reaction>
</comment>
<sequence>MDINQINKAPLEYIKNLKKKDIIEFLIKCDNAFFNTGKTLISDDIYDIIKDYIRTKYPKDSYLKRIGADLENKVLLPIYMGSQNKIKDNQEEITKYSKKYKAPYIISHKLDGVSCLIQYKTNGETNIYTRGDGTYGQNISHIIDYVKGIPKILKNTNEEVLIRGELIISRNNWEKIKDLGANARNVVAGAVNSKIINKNIMSNIEFVAYELINPKHTTIDGLKHMKEFGLNVVKYAIENIINLEVLSKYLIEWREKGLYEIDGIIIKDNGIYNIVKNKNPENSFAFKSVHTHEQIEVIVTEILWNVSKDKYIKPIIKFNEIDLNGVKIKQASGFNASFITKNKLGAGSRVIIIRSGDVIPHILEVLTPSATGSPDMPKIPYIWNDTHVDIMLSSDEKNRDHDIKEFVYFMKALDIQGVGPGIITKLYDSGFDTIKKIFNIKYDDIIKIDGFKEKSANNVLNGLSKIHSIDCLNLMDASNVFGRGYGERKLKMITDKFPCLLNFDKVNREKSLKLTVSDLITTDGIAEISAKLFIDNLPKFYEFYDDLNIKCNSPIEVVENKIIANNSNINGKGFLFTGFRSKEHEKMITDLGGLIKTSISKSLDYLIVANKDTDNTKVKKALELGIKIIDIKDLEKLLF</sequence>
<dbReference type="GO" id="GO:0000166">
    <property type="term" value="F:nucleotide binding"/>
    <property type="evidence" value="ECO:0007669"/>
    <property type="project" value="InterPro"/>
</dbReference>
<dbReference type="InterPro" id="IPR004150">
    <property type="entry name" value="NAD_DNA_ligase_OB"/>
</dbReference>
<dbReference type="SUPFAM" id="SSF47794">
    <property type="entry name" value="Rad51 N-terminal domain-like"/>
    <property type="match status" value="1"/>
</dbReference>
<keyword evidence="6" id="KW-0520">NAD</keyword>
<evidence type="ECO:0000256" key="3">
    <source>
        <dbReference type="ARBA" id="ARBA00022705"/>
    </source>
</evidence>
<dbReference type="Pfam" id="PF01653">
    <property type="entry name" value="DNA_ligase_aden"/>
    <property type="match status" value="1"/>
</dbReference>
<evidence type="ECO:0000259" key="8">
    <source>
        <dbReference type="PROSITE" id="PS50172"/>
    </source>
</evidence>
<dbReference type="AlphaFoldDB" id="A0A6C0J081"/>
<dbReference type="InterPro" id="IPR012340">
    <property type="entry name" value="NA-bd_OB-fold"/>
</dbReference>
<keyword evidence="3" id="KW-0235">DNA replication</keyword>
<dbReference type="EC" id="6.5.1.2" evidence="1"/>
<name>A0A6C0J081_9ZZZZ</name>
<dbReference type="GO" id="GO:0006281">
    <property type="term" value="P:DNA repair"/>
    <property type="evidence" value="ECO:0007669"/>
    <property type="project" value="InterPro"/>
</dbReference>
<dbReference type="InterPro" id="IPR013840">
    <property type="entry name" value="DNAligase_N"/>
</dbReference>
<evidence type="ECO:0000256" key="7">
    <source>
        <dbReference type="ARBA" id="ARBA00034005"/>
    </source>
</evidence>
<accession>A0A6C0J081</accession>
<feature type="domain" description="BRCT" evidence="8">
    <location>
        <begin position="564"/>
        <end position="639"/>
    </location>
</feature>
<dbReference type="InterPro" id="IPR001357">
    <property type="entry name" value="BRCT_dom"/>
</dbReference>
<dbReference type="SUPFAM" id="SSF50249">
    <property type="entry name" value="Nucleic acid-binding proteins"/>
    <property type="match status" value="1"/>
</dbReference>
<dbReference type="Gene3D" id="3.30.470.30">
    <property type="entry name" value="DNA ligase/mRNA capping enzyme"/>
    <property type="match status" value="1"/>
</dbReference>
<dbReference type="Pfam" id="PF03120">
    <property type="entry name" value="OB_DNA_ligase"/>
    <property type="match status" value="1"/>
</dbReference>
<dbReference type="GO" id="GO:0006260">
    <property type="term" value="P:DNA replication"/>
    <property type="evidence" value="ECO:0007669"/>
    <property type="project" value="UniProtKB-KW"/>
</dbReference>
<evidence type="ECO:0000256" key="5">
    <source>
        <dbReference type="ARBA" id="ARBA00022833"/>
    </source>
</evidence>
<dbReference type="PIRSF" id="PIRSF001604">
    <property type="entry name" value="LigA"/>
    <property type="match status" value="1"/>
</dbReference>
<dbReference type="SMART" id="SM00532">
    <property type="entry name" value="LIGANc"/>
    <property type="match status" value="1"/>
</dbReference>
<dbReference type="SUPFAM" id="SSF56091">
    <property type="entry name" value="DNA ligase/mRNA capping enzyme, catalytic domain"/>
    <property type="match status" value="1"/>
</dbReference>
<evidence type="ECO:0000256" key="4">
    <source>
        <dbReference type="ARBA" id="ARBA00022723"/>
    </source>
</evidence>
<dbReference type="InterPro" id="IPR010995">
    <property type="entry name" value="DNA_repair_Rad51/TF_NusA_a-hlx"/>
</dbReference>
<dbReference type="EMBL" id="MN740300">
    <property type="protein sequence ID" value="QHT99031.1"/>
    <property type="molecule type" value="Genomic_DNA"/>
</dbReference>
<dbReference type="Gene3D" id="3.40.50.10190">
    <property type="entry name" value="BRCT domain"/>
    <property type="match status" value="1"/>
</dbReference>
<dbReference type="GO" id="GO:0003911">
    <property type="term" value="F:DNA ligase (NAD+) activity"/>
    <property type="evidence" value="ECO:0007669"/>
    <property type="project" value="UniProtKB-EC"/>
</dbReference>
<protein>
    <recommendedName>
        <fullName evidence="1">DNA ligase (NAD(+))</fullName>
        <ecNumber evidence="1">6.5.1.2</ecNumber>
    </recommendedName>
</protein>
<dbReference type="InterPro" id="IPR036420">
    <property type="entry name" value="BRCT_dom_sf"/>
</dbReference>
<dbReference type="Pfam" id="PF00533">
    <property type="entry name" value="BRCT"/>
    <property type="match status" value="1"/>
</dbReference>
<dbReference type="PROSITE" id="PS50172">
    <property type="entry name" value="BRCT"/>
    <property type="match status" value="1"/>
</dbReference>
<dbReference type="Gene3D" id="2.40.50.140">
    <property type="entry name" value="Nucleic acid-binding proteins"/>
    <property type="match status" value="1"/>
</dbReference>
<keyword evidence="5" id="KW-0862">Zinc</keyword>
<keyword evidence="2" id="KW-0436">Ligase</keyword>
<dbReference type="Gene3D" id="1.10.150.20">
    <property type="entry name" value="5' to 3' exonuclease, C-terminal subdomain"/>
    <property type="match status" value="1"/>
</dbReference>
<organism evidence="9">
    <name type="scientific">viral metagenome</name>
    <dbReference type="NCBI Taxonomy" id="1070528"/>
    <lineage>
        <taxon>unclassified sequences</taxon>
        <taxon>metagenomes</taxon>
        <taxon>organismal metagenomes</taxon>
    </lineage>
</organism>
<proteinExistence type="predicted"/>
<dbReference type="SUPFAM" id="SSF52113">
    <property type="entry name" value="BRCT domain"/>
    <property type="match status" value="1"/>
</dbReference>